<evidence type="ECO:0000313" key="3">
    <source>
        <dbReference type="Proteomes" id="UP000000304"/>
    </source>
</evidence>
<feature type="compositionally biased region" description="Basic and acidic residues" evidence="1">
    <location>
        <begin position="24"/>
        <end position="34"/>
    </location>
</feature>
<gene>
    <name evidence="2" type="primary">Dsim\GD17384</name>
    <name evidence="2" type="ORF">Dsim_GD17384</name>
</gene>
<dbReference type="EMBL" id="CM000366">
    <property type="protein sequence ID" value="EDX18267.1"/>
    <property type="molecule type" value="Genomic_DNA"/>
</dbReference>
<protein>
    <submittedName>
        <fullName evidence="2">GD17384</fullName>
    </submittedName>
</protein>
<keyword evidence="3" id="KW-1185">Reference proteome</keyword>
<dbReference type="AlphaFoldDB" id="B4R6X1"/>
<dbReference type="Bgee" id="FBgn0188942">
    <property type="expression patterns" value="Expressed in embryo and 3 other cell types or tissues"/>
</dbReference>
<name>B4R6X1_DROSI</name>
<proteinExistence type="predicted"/>
<evidence type="ECO:0000256" key="1">
    <source>
        <dbReference type="SAM" id="MobiDB-lite"/>
    </source>
</evidence>
<reference evidence="2 3" key="1">
    <citation type="journal article" date="2007" name="Nature">
        <title>Evolution of genes and genomes on the Drosophila phylogeny.</title>
        <authorList>
            <consortium name="Drosophila 12 Genomes Consortium"/>
            <person name="Clark A.G."/>
            <person name="Eisen M.B."/>
            <person name="Smith D.R."/>
            <person name="Bergman C.M."/>
            <person name="Oliver B."/>
            <person name="Markow T.A."/>
            <person name="Kaufman T.C."/>
            <person name="Kellis M."/>
            <person name="Gelbart W."/>
            <person name="Iyer V.N."/>
            <person name="Pollard D.A."/>
            <person name="Sackton T.B."/>
            <person name="Larracuente A.M."/>
            <person name="Singh N.D."/>
            <person name="Abad J.P."/>
            <person name="Abt D.N."/>
            <person name="Adryan B."/>
            <person name="Aguade M."/>
            <person name="Akashi H."/>
            <person name="Anderson W.W."/>
            <person name="Aquadro C.F."/>
            <person name="Ardell D.H."/>
            <person name="Arguello R."/>
            <person name="Artieri C.G."/>
            <person name="Barbash D.A."/>
            <person name="Barker D."/>
            <person name="Barsanti P."/>
            <person name="Batterham P."/>
            <person name="Batzoglou S."/>
            <person name="Begun D."/>
            <person name="Bhutkar A."/>
            <person name="Blanco E."/>
            <person name="Bosak S.A."/>
            <person name="Bradley R.K."/>
            <person name="Brand A.D."/>
            <person name="Brent M.R."/>
            <person name="Brooks A.N."/>
            <person name="Brown R.H."/>
            <person name="Butlin R.K."/>
            <person name="Caggese C."/>
            <person name="Calvi B.R."/>
            <person name="Bernardo de Carvalho A."/>
            <person name="Caspi A."/>
            <person name="Castrezana S."/>
            <person name="Celniker S.E."/>
            <person name="Chang J.L."/>
            <person name="Chapple C."/>
            <person name="Chatterji S."/>
            <person name="Chinwalla A."/>
            <person name="Civetta A."/>
            <person name="Clifton S.W."/>
            <person name="Comeron J.M."/>
            <person name="Costello J.C."/>
            <person name="Coyne J.A."/>
            <person name="Daub J."/>
            <person name="David R.G."/>
            <person name="Delcher A.L."/>
            <person name="Delehaunty K."/>
            <person name="Do C.B."/>
            <person name="Ebling H."/>
            <person name="Edwards K."/>
            <person name="Eickbush T."/>
            <person name="Evans J.D."/>
            <person name="Filipski A."/>
            <person name="Findeiss S."/>
            <person name="Freyhult E."/>
            <person name="Fulton L."/>
            <person name="Fulton R."/>
            <person name="Garcia A.C."/>
            <person name="Gardiner A."/>
            <person name="Garfield D.A."/>
            <person name="Garvin B.E."/>
            <person name="Gibson G."/>
            <person name="Gilbert D."/>
            <person name="Gnerre S."/>
            <person name="Godfrey J."/>
            <person name="Good R."/>
            <person name="Gotea V."/>
            <person name="Gravely B."/>
            <person name="Greenberg A.J."/>
            <person name="Griffiths-Jones S."/>
            <person name="Gross S."/>
            <person name="Guigo R."/>
            <person name="Gustafson E.A."/>
            <person name="Haerty W."/>
            <person name="Hahn M.W."/>
            <person name="Halligan D.L."/>
            <person name="Halpern A.L."/>
            <person name="Halter G.M."/>
            <person name="Han M.V."/>
            <person name="Heger A."/>
            <person name="Hillier L."/>
            <person name="Hinrichs A.S."/>
            <person name="Holmes I."/>
            <person name="Hoskins R.A."/>
            <person name="Hubisz M.J."/>
            <person name="Hultmark D."/>
            <person name="Huntley M.A."/>
            <person name="Jaffe D.B."/>
            <person name="Jagadeeshan S."/>
            <person name="Jeck W.R."/>
            <person name="Johnson J."/>
            <person name="Jones C.D."/>
            <person name="Jordan W.C."/>
            <person name="Karpen G.H."/>
            <person name="Kataoka E."/>
            <person name="Keightley P.D."/>
            <person name="Kheradpour P."/>
            <person name="Kirkness E.F."/>
            <person name="Koerich L.B."/>
            <person name="Kristiansen K."/>
            <person name="Kudrna D."/>
            <person name="Kulathinal R.J."/>
            <person name="Kumar S."/>
            <person name="Kwok R."/>
            <person name="Lander E."/>
            <person name="Langley C.H."/>
            <person name="Lapoint R."/>
            <person name="Lazzaro B.P."/>
            <person name="Lee S.J."/>
            <person name="Levesque L."/>
            <person name="Li R."/>
            <person name="Lin C.F."/>
            <person name="Lin M.F."/>
            <person name="Lindblad-Toh K."/>
            <person name="Llopart A."/>
            <person name="Long M."/>
            <person name="Low L."/>
            <person name="Lozovsky E."/>
            <person name="Lu J."/>
            <person name="Luo M."/>
            <person name="Machado C.A."/>
            <person name="Makalowski W."/>
            <person name="Marzo M."/>
            <person name="Matsuda M."/>
            <person name="Matzkin L."/>
            <person name="McAllister B."/>
            <person name="McBride C.S."/>
            <person name="McKernan B."/>
            <person name="McKernan K."/>
            <person name="Mendez-Lago M."/>
            <person name="Minx P."/>
            <person name="Mollenhauer M.U."/>
            <person name="Montooth K."/>
            <person name="Mount S.M."/>
            <person name="Mu X."/>
            <person name="Myers E."/>
            <person name="Negre B."/>
            <person name="Newfeld S."/>
            <person name="Nielsen R."/>
            <person name="Noor M.A."/>
            <person name="O'Grady P."/>
            <person name="Pachter L."/>
            <person name="Papaceit M."/>
            <person name="Parisi M.J."/>
            <person name="Parisi M."/>
            <person name="Parts L."/>
            <person name="Pedersen J.S."/>
            <person name="Pesole G."/>
            <person name="Phillippy A.M."/>
            <person name="Ponting C.P."/>
            <person name="Pop M."/>
            <person name="Porcelli D."/>
            <person name="Powell J.R."/>
            <person name="Prohaska S."/>
            <person name="Pruitt K."/>
            <person name="Puig M."/>
            <person name="Quesneville H."/>
            <person name="Ram K.R."/>
            <person name="Rand D."/>
            <person name="Rasmussen M.D."/>
            <person name="Reed L.K."/>
            <person name="Reenan R."/>
            <person name="Reily A."/>
            <person name="Remington K.A."/>
            <person name="Rieger T.T."/>
            <person name="Ritchie M.G."/>
            <person name="Robin C."/>
            <person name="Rogers Y.H."/>
            <person name="Rohde C."/>
            <person name="Rozas J."/>
            <person name="Rubenfield M.J."/>
            <person name="Ruiz A."/>
            <person name="Russo S."/>
            <person name="Salzberg S.L."/>
            <person name="Sanchez-Gracia A."/>
            <person name="Saranga D.J."/>
            <person name="Sato H."/>
            <person name="Schaeffer S.W."/>
            <person name="Schatz M.C."/>
            <person name="Schlenke T."/>
            <person name="Schwartz R."/>
            <person name="Segarra C."/>
            <person name="Singh R.S."/>
            <person name="Sirot L."/>
            <person name="Sirota M."/>
            <person name="Sisneros N.B."/>
            <person name="Smith C.D."/>
            <person name="Smith T.F."/>
            <person name="Spieth J."/>
            <person name="Stage D.E."/>
            <person name="Stark A."/>
            <person name="Stephan W."/>
            <person name="Strausberg R.L."/>
            <person name="Strempel S."/>
            <person name="Sturgill D."/>
            <person name="Sutton G."/>
            <person name="Sutton G.G."/>
            <person name="Tao W."/>
            <person name="Teichmann S."/>
            <person name="Tobari Y.N."/>
            <person name="Tomimura Y."/>
            <person name="Tsolas J.M."/>
            <person name="Valente V.L."/>
            <person name="Venter E."/>
            <person name="Venter J.C."/>
            <person name="Vicario S."/>
            <person name="Vieira F.G."/>
            <person name="Vilella A.J."/>
            <person name="Villasante A."/>
            <person name="Walenz B."/>
            <person name="Wang J."/>
            <person name="Wasserman M."/>
            <person name="Watts T."/>
            <person name="Wilson D."/>
            <person name="Wilson R.K."/>
            <person name="Wing R.A."/>
            <person name="Wolfner M.F."/>
            <person name="Wong A."/>
            <person name="Wong G.K."/>
            <person name="Wu C.I."/>
            <person name="Wu G."/>
            <person name="Yamamoto D."/>
            <person name="Yang H.P."/>
            <person name="Yang S.P."/>
            <person name="Yorke J.A."/>
            <person name="Yoshida K."/>
            <person name="Zdobnov E."/>
            <person name="Zhang P."/>
            <person name="Zhang Y."/>
            <person name="Zimin A.V."/>
            <person name="Baldwin J."/>
            <person name="Abdouelleil A."/>
            <person name="Abdulkadir J."/>
            <person name="Abebe A."/>
            <person name="Abera B."/>
            <person name="Abreu J."/>
            <person name="Acer S.C."/>
            <person name="Aftuck L."/>
            <person name="Alexander A."/>
            <person name="An P."/>
            <person name="Anderson E."/>
            <person name="Anderson S."/>
            <person name="Arachi H."/>
            <person name="Azer M."/>
            <person name="Bachantsang P."/>
            <person name="Barry A."/>
            <person name="Bayul T."/>
            <person name="Berlin A."/>
            <person name="Bessette D."/>
            <person name="Bloom T."/>
            <person name="Blye J."/>
            <person name="Boguslavskiy L."/>
            <person name="Bonnet C."/>
            <person name="Boukhgalter B."/>
            <person name="Bourzgui I."/>
            <person name="Brown A."/>
            <person name="Cahill P."/>
            <person name="Channer S."/>
            <person name="Cheshatsang Y."/>
            <person name="Chuda L."/>
            <person name="Citroen M."/>
            <person name="Collymore A."/>
            <person name="Cooke P."/>
            <person name="Costello M."/>
            <person name="D'Aco K."/>
            <person name="Daza R."/>
            <person name="De Haan G."/>
            <person name="DeGray S."/>
            <person name="DeMaso C."/>
            <person name="Dhargay N."/>
            <person name="Dooley K."/>
            <person name="Dooley E."/>
            <person name="Doricent M."/>
            <person name="Dorje P."/>
            <person name="Dorjee K."/>
            <person name="Dupes A."/>
            <person name="Elong R."/>
            <person name="Falk J."/>
            <person name="Farina A."/>
            <person name="Faro S."/>
            <person name="Ferguson D."/>
            <person name="Fisher S."/>
            <person name="Foley C.D."/>
            <person name="Franke A."/>
            <person name="Friedrich D."/>
            <person name="Gadbois L."/>
            <person name="Gearin G."/>
            <person name="Gearin C.R."/>
            <person name="Giannoukos G."/>
            <person name="Goode T."/>
            <person name="Graham J."/>
            <person name="Grandbois E."/>
            <person name="Grewal S."/>
            <person name="Gyaltsen K."/>
            <person name="Hafez N."/>
            <person name="Hagos B."/>
            <person name="Hall J."/>
            <person name="Henson C."/>
            <person name="Hollinger A."/>
            <person name="Honan T."/>
            <person name="Huard M.D."/>
            <person name="Hughes L."/>
            <person name="Hurhula B."/>
            <person name="Husby M.E."/>
            <person name="Kamat A."/>
            <person name="Kanga B."/>
            <person name="Kashin S."/>
            <person name="Khazanovich D."/>
            <person name="Kisner P."/>
            <person name="Lance K."/>
            <person name="Lara M."/>
            <person name="Lee W."/>
            <person name="Lennon N."/>
            <person name="Letendre F."/>
            <person name="LeVine R."/>
            <person name="Lipovsky A."/>
            <person name="Liu X."/>
            <person name="Liu J."/>
            <person name="Liu S."/>
            <person name="Lokyitsang T."/>
            <person name="Lokyitsang Y."/>
            <person name="Lubonja R."/>
            <person name="Lui A."/>
            <person name="MacDonald P."/>
            <person name="Magnisalis V."/>
            <person name="Maru K."/>
            <person name="Matthews C."/>
            <person name="McCusker W."/>
            <person name="McDonough S."/>
            <person name="Mehta T."/>
            <person name="Meldrim J."/>
            <person name="Meneus L."/>
            <person name="Mihai O."/>
            <person name="Mihalev A."/>
            <person name="Mihova T."/>
            <person name="Mittelman R."/>
            <person name="Mlenga V."/>
            <person name="Montmayeur A."/>
            <person name="Mulrain L."/>
            <person name="Navidi A."/>
            <person name="Naylor J."/>
            <person name="Negash T."/>
            <person name="Nguyen T."/>
            <person name="Nguyen N."/>
            <person name="Nicol R."/>
            <person name="Norbu C."/>
            <person name="Norbu N."/>
            <person name="Novod N."/>
            <person name="O'Neill B."/>
            <person name="Osman S."/>
            <person name="Markiewicz E."/>
            <person name="Oyono O.L."/>
            <person name="Patti C."/>
            <person name="Phunkhang P."/>
            <person name="Pierre F."/>
            <person name="Priest M."/>
            <person name="Raghuraman S."/>
            <person name="Rege F."/>
            <person name="Reyes R."/>
            <person name="Rise C."/>
            <person name="Rogov P."/>
            <person name="Ross K."/>
            <person name="Ryan E."/>
            <person name="Settipalli S."/>
            <person name="Shea T."/>
            <person name="Sherpa N."/>
            <person name="Shi L."/>
            <person name="Shih D."/>
            <person name="Sparrow T."/>
            <person name="Spaulding J."/>
            <person name="Stalker J."/>
            <person name="Stange-Thomann N."/>
            <person name="Stavropoulos S."/>
            <person name="Stone C."/>
            <person name="Strader C."/>
            <person name="Tesfaye S."/>
            <person name="Thomson T."/>
            <person name="Thoulutsang Y."/>
            <person name="Thoulutsang D."/>
            <person name="Topham K."/>
            <person name="Topping I."/>
            <person name="Tsamla T."/>
            <person name="Vassiliev H."/>
            <person name="Vo A."/>
            <person name="Wangchuk T."/>
            <person name="Wangdi T."/>
            <person name="Weiand M."/>
            <person name="Wilkinson J."/>
            <person name="Wilson A."/>
            <person name="Yadav S."/>
            <person name="Young G."/>
            <person name="Yu Q."/>
            <person name="Zembek L."/>
            <person name="Zhong D."/>
            <person name="Zimmer A."/>
            <person name="Zwirko Z."/>
            <person name="Jaffe D.B."/>
            <person name="Alvarez P."/>
            <person name="Brockman W."/>
            <person name="Butler J."/>
            <person name="Chin C."/>
            <person name="Gnerre S."/>
            <person name="Grabherr M."/>
            <person name="Kleber M."/>
            <person name="Mauceli E."/>
            <person name="MacCallum I."/>
        </authorList>
    </citation>
    <scope>NUCLEOTIDE SEQUENCE [LARGE SCALE GENOMIC DNA]</scope>
    <source>
        <strain evidence="3">white501</strain>
    </source>
</reference>
<dbReference type="HOGENOM" id="CLU_1662650_0_0_1"/>
<sequence length="159" mass="18207">MPYQRRELRRAAGGDQEDVPPVQQKDRLETEDAEQFKWKKSPARKDALLIPPSSLLRLLMLQLHAEHVLSSKLDQLELCCNKMKISAQFLAALMFNLLDEDHFPPEESTPAAKRAGKQAIVSCSPNHGMLRLLEEVVKNVDSYMVQWTKHDDSLRLSQM</sequence>
<feature type="compositionally biased region" description="Basic and acidic residues" evidence="1">
    <location>
        <begin position="1"/>
        <end position="12"/>
    </location>
</feature>
<organism evidence="2 3">
    <name type="scientific">Drosophila simulans</name>
    <name type="common">Fruit fly</name>
    <dbReference type="NCBI Taxonomy" id="7240"/>
    <lineage>
        <taxon>Eukaryota</taxon>
        <taxon>Metazoa</taxon>
        <taxon>Ecdysozoa</taxon>
        <taxon>Arthropoda</taxon>
        <taxon>Hexapoda</taxon>
        <taxon>Insecta</taxon>
        <taxon>Pterygota</taxon>
        <taxon>Neoptera</taxon>
        <taxon>Endopterygota</taxon>
        <taxon>Diptera</taxon>
        <taxon>Brachycera</taxon>
        <taxon>Muscomorpha</taxon>
        <taxon>Ephydroidea</taxon>
        <taxon>Drosophilidae</taxon>
        <taxon>Drosophila</taxon>
        <taxon>Sophophora</taxon>
    </lineage>
</organism>
<accession>B4R6X1</accession>
<dbReference type="Proteomes" id="UP000000304">
    <property type="component" value="Chromosome X"/>
</dbReference>
<feature type="region of interest" description="Disordered" evidence="1">
    <location>
        <begin position="1"/>
        <end position="34"/>
    </location>
</feature>
<evidence type="ECO:0000313" key="2">
    <source>
        <dbReference type="EMBL" id="EDX18267.1"/>
    </source>
</evidence>